<evidence type="ECO:0000313" key="1">
    <source>
        <dbReference type="EMBL" id="MBM3117526.1"/>
    </source>
</evidence>
<dbReference type="Pfam" id="PF00300">
    <property type="entry name" value="His_Phos_1"/>
    <property type="match status" value="1"/>
</dbReference>
<protein>
    <submittedName>
        <fullName evidence="1">Histidine phosphatase family protein</fullName>
    </submittedName>
</protein>
<dbReference type="SUPFAM" id="SSF53254">
    <property type="entry name" value="Phosphoglycerate mutase-like"/>
    <property type="match status" value="1"/>
</dbReference>
<dbReference type="InterPro" id="IPR029033">
    <property type="entry name" value="His_PPase_superfam"/>
</dbReference>
<dbReference type="Proteomes" id="UP000809431">
    <property type="component" value="Unassembled WGS sequence"/>
</dbReference>
<dbReference type="Gene3D" id="3.40.50.1240">
    <property type="entry name" value="Phosphoglycerate mutase-like"/>
    <property type="match status" value="1"/>
</dbReference>
<sequence length="201" mass="21665">MSSGRRLSLLRHGETAPAGLIGQHDAPLSPLGLHQLQQRWAALDAVDPVRAVAASDLARCSDFATGMARQHALPCTIDAAFRELDCGQLNGRPAATLDGDAARAYRDWQHDPAGALPGGEDWPAFTERIDTGLKRWLAGSDDGHHVLVTHGGVIKALLLRWLDLPSSHHGRFWPGYAASVSVHWDPAWPPIVLAMAMEAPC</sequence>
<dbReference type="SMART" id="SM00855">
    <property type="entry name" value="PGAM"/>
    <property type="match status" value="1"/>
</dbReference>
<dbReference type="EMBL" id="JAESND010000010">
    <property type="protein sequence ID" value="MBM3117526.1"/>
    <property type="molecule type" value="Genomic_DNA"/>
</dbReference>
<evidence type="ECO:0000313" key="2">
    <source>
        <dbReference type="Proteomes" id="UP000809431"/>
    </source>
</evidence>
<dbReference type="PANTHER" id="PTHR48100">
    <property type="entry name" value="BROAD-SPECIFICITY PHOSPHATASE YOR283W-RELATED"/>
    <property type="match status" value="1"/>
</dbReference>
<dbReference type="PANTHER" id="PTHR48100:SF1">
    <property type="entry name" value="HISTIDINE PHOSPHATASE FAMILY PROTEIN-RELATED"/>
    <property type="match status" value="1"/>
</dbReference>
<name>A0ABS2BPG1_9NEIS</name>
<comment type="caution">
    <text evidence="1">The sequence shown here is derived from an EMBL/GenBank/DDBJ whole genome shotgun (WGS) entry which is preliminary data.</text>
</comment>
<reference evidence="1 2" key="1">
    <citation type="submission" date="2021-01" db="EMBL/GenBank/DDBJ databases">
        <title>Draft Genome Sequence and Polyhydroxyalkanoate Biosynthetic Potential of Jeongeupia naejangsanensis Type Strain DSM 24253.</title>
        <authorList>
            <person name="Turrini P."/>
            <person name="Artuso I."/>
            <person name="Lugli G.A."/>
            <person name="Frangipani E."/>
            <person name="Ventura M."/>
            <person name="Visca P."/>
        </authorList>
    </citation>
    <scope>NUCLEOTIDE SEQUENCE [LARGE SCALE GENOMIC DNA]</scope>
    <source>
        <strain evidence="1 2">DSM 24253</strain>
    </source>
</reference>
<gene>
    <name evidence="1" type="ORF">JMJ54_16945</name>
</gene>
<accession>A0ABS2BPG1</accession>
<dbReference type="InterPro" id="IPR013078">
    <property type="entry name" value="His_Pase_superF_clade-1"/>
</dbReference>
<organism evidence="1 2">
    <name type="scientific">Jeongeupia naejangsanensis</name>
    <dbReference type="NCBI Taxonomy" id="613195"/>
    <lineage>
        <taxon>Bacteria</taxon>
        <taxon>Pseudomonadati</taxon>
        <taxon>Pseudomonadota</taxon>
        <taxon>Betaproteobacteria</taxon>
        <taxon>Neisseriales</taxon>
        <taxon>Chitinibacteraceae</taxon>
        <taxon>Jeongeupia</taxon>
    </lineage>
</organism>
<keyword evidence="2" id="KW-1185">Reference proteome</keyword>
<dbReference type="InterPro" id="IPR050275">
    <property type="entry name" value="PGM_Phosphatase"/>
</dbReference>
<dbReference type="RefSeq" id="WP_203539740.1">
    <property type="nucleotide sequence ID" value="NZ_JAESND010000010.1"/>
</dbReference>
<dbReference type="CDD" id="cd07067">
    <property type="entry name" value="HP_PGM_like"/>
    <property type="match status" value="1"/>
</dbReference>
<proteinExistence type="predicted"/>